<dbReference type="EMBL" id="CM009752">
    <property type="protein sequence ID" value="PUZ61362.1"/>
    <property type="molecule type" value="Genomic_DNA"/>
</dbReference>
<accession>A0A2T7E0M4</accession>
<evidence type="ECO:0000313" key="3">
    <source>
        <dbReference type="EMBL" id="PUZ61362.1"/>
    </source>
</evidence>
<dbReference type="Gramene" id="PUZ61362">
    <property type="protein sequence ID" value="PUZ61362"/>
    <property type="gene ID" value="GQ55_4G269600"/>
</dbReference>
<keyword evidence="2" id="KW-0472">Membrane</keyword>
<reference evidence="3 4" key="1">
    <citation type="submission" date="2018-04" db="EMBL/GenBank/DDBJ databases">
        <title>WGS assembly of Panicum hallii var. hallii HAL2.</title>
        <authorList>
            <person name="Lovell J."/>
            <person name="Jenkins J."/>
            <person name="Lowry D."/>
            <person name="Mamidi S."/>
            <person name="Sreedasyam A."/>
            <person name="Weng X."/>
            <person name="Barry K."/>
            <person name="Bonette J."/>
            <person name="Campitelli B."/>
            <person name="Daum C."/>
            <person name="Gordon S."/>
            <person name="Gould B."/>
            <person name="Lipzen A."/>
            <person name="MacQueen A."/>
            <person name="Palacio-Mejia J."/>
            <person name="Plott C."/>
            <person name="Shakirov E."/>
            <person name="Shu S."/>
            <person name="Yoshinaga Y."/>
            <person name="Zane M."/>
            <person name="Rokhsar D."/>
            <person name="Grimwood J."/>
            <person name="Schmutz J."/>
            <person name="Juenger T."/>
        </authorList>
    </citation>
    <scope>NUCLEOTIDE SEQUENCE [LARGE SCALE GENOMIC DNA]</scope>
    <source>
        <strain evidence="4">cv. HAL2</strain>
    </source>
</reference>
<feature type="region of interest" description="Disordered" evidence="1">
    <location>
        <begin position="1"/>
        <end position="56"/>
    </location>
</feature>
<keyword evidence="4" id="KW-1185">Reference proteome</keyword>
<feature type="transmembrane region" description="Helical" evidence="2">
    <location>
        <begin position="59"/>
        <end position="77"/>
    </location>
</feature>
<proteinExistence type="predicted"/>
<name>A0A2T7E0M4_9POAL</name>
<protein>
    <submittedName>
        <fullName evidence="3">Uncharacterized protein</fullName>
    </submittedName>
</protein>
<evidence type="ECO:0000256" key="1">
    <source>
        <dbReference type="SAM" id="MobiDB-lite"/>
    </source>
</evidence>
<dbReference type="Proteomes" id="UP000244336">
    <property type="component" value="Chromosome 4"/>
</dbReference>
<dbReference type="OrthoDB" id="687166at2759"/>
<organism evidence="3 4">
    <name type="scientific">Panicum hallii var. hallii</name>
    <dbReference type="NCBI Taxonomy" id="1504633"/>
    <lineage>
        <taxon>Eukaryota</taxon>
        <taxon>Viridiplantae</taxon>
        <taxon>Streptophyta</taxon>
        <taxon>Embryophyta</taxon>
        <taxon>Tracheophyta</taxon>
        <taxon>Spermatophyta</taxon>
        <taxon>Magnoliopsida</taxon>
        <taxon>Liliopsida</taxon>
        <taxon>Poales</taxon>
        <taxon>Poaceae</taxon>
        <taxon>PACMAD clade</taxon>
        <taxon>Panicoideae</taxon>
        <taxon>Panicodae</taxon>
        <taxon>Paniceae</taxon>
        <taxon>Panicinae</taxon>
        <taxon>Panicum</taxon>
        <taxon>Panicum sect. Panicum</taxon>
    </lineage>
</organism>
<gene>
    <name evidence="3" type="ORF">GQ55_4G269600</name>
</gene>
<dbReference type="AlphaFoldDB" id="A0A2T7E0M4"/>
<evidence type="ECO:0000256" key="2">
    <source>
        <dbReference type="SAM" id="Phobius"/>
    </source>
</evidence>
<feature type="transmembrane region" description="Helical" evidence="2">
    <location>
        <begin position="83"/>
        <end position="102"/>
    </location>
</feature>
<evidence type="ECO:0000313" key="4">
    <source>
        <dbReference type="Proteomes" id="UP000244336"/>
    </source>
</evidence>
<keyword evidence="2" id="KW-0812">Transmembrane</keyword>
<keyword evidence="2" id="KW-1133">Transmembrane helix</keyword>
<feature type="compositionally biased region" description="Low complexity" evidence="1">
    <location>
        <begin position="35"/>
        <end position="44"/>
    </location>
</feature>
<sequence>MSRAGSDDAPPLDLGRNGATGAKAGSDAPVDLEKGAAGAKAAATEGGGGGDGPSRGDDVGAVLYVLYAIGMMAWMWSDNWWDIWPAVLVLTATLVWALWMAPKMKYDTKPARGSGAGDLTQHYYHLRSKPE</sequence>